<evidence type="ECO:0000259" key="13">
    <source>
        <dbReference type="Pfam" id="PF00291"/>
    </source>
</evidence>
<evidence type="ECO:0000256" key="8">
    <source>
        <dbReference type="ARBA" id="ARBA00022898"/>
    </source>
</evidence>
<evidence type="ECO:0000256" key="12">
    <source>
        <dbReference type="PIRSR" id="PIRSR604450-51"/>
    </source>
</evidence>
<keyword evidence="9" id="KW-0456">Lyase</keyword>
<evidence type="ECO:0000256" key="3">
    <source>
        <dbReference type="ARBA" id="ARBA00005517"/>
    </source>
</evidence>
<dbReference type="AlphaFoldDB" id="A0A656DCC3"/>
<proteinExistence type="inferred from homology"/>
<dbReference type="GO" id="GO:0004795">
    <property type="term" value="F:threonine synthase activity"/>
    <property type="evidence" value="ECO:0007669"/>
    <property type="project" value="UniProtKB-UniRule"/>
</dbReference>
<dbReference type="GO" id="GO:0009097">
    <property type="term" value="P:isoleucine biosynthetic process"/>
    <property type="evidence" value="ECO:0007669"/>
    <property type="project" value="TreeGrafter"/>
</dbReference>
<gene>
    <name evidence="14" type="ORF">JGI24_01674</name>
</gene>
<comment type="cofactor">
    <cofactor evidence="1 12">
        <name>pyridoxal 5'-phosphate</name>
        <dbReference type="ChEBI" id="CHEBI:597326"/>
    </cofactor>
</comment>
<evidence type="ECO:0000256" key="11">
    <source>
        <dbReference type="NCBIfam" id="TIGR00260"/>
    </source>
</evidence>
<dbReference type="OrthoDB" id="9778118at2"/>
<dbReference type="RefSeq" id="WP_072150932.1">
    <property type="nucleotide sequence ID" value="NZ_CZVU01000118.1"/>
</dbReference>
<evidence type="ECO:0000256" key="7">
    <source>
        <dbReference type="ARBA" id="ARBA00022697"/>
    </source>
</evidence>
<sequence>MKSFIIYLKCSVCGEIFEHTQVQRFCQNCNAPLIAVYDYDAIRESVDRDSFKSRVSSMWRYFEFLPVIDEKNVISLGEGWTPLLKLKKFGSMLELDNLYLKDESFNPTLSFKARGLSCAVSKAFELGIEKIALPTAGNAGSALSAYCAKAGIKCFVSAPKDTPQLILKECEFYGAEVALVDGLISDAGKIVQSRSEFFDISTMKEPYRLQGKKTLGFEIVEQLGWEVPDWIIYPTGGGTGLIGIWLAIEEMIKSGLIEKKFPKMVAVQSSGCAPIVKAFKEGKERAEFWEDAKTIAYGLRVPKPFADRLILKIIRESGGFALEVEDEDMLKMMKQIAEFEGIFLCPEGSATAVAVEKLVSDGFVKREDVVVIFNTASGLKYL</sequence>
<evidence type="ECO:0000256" key="10">
    <source>
        <dbReference type="ARBA" id="ARBA00049144"/>
    </source>
</evidence>
<dbReference type="GO" id="GO:0003941">
    <property type="term" value="F:L-serine ammonia-lyase activity"/>
    <property type="evidence" value="ECO:0007669"/>
    <property type="project" value="TreeGrafter"/>
</dbReference>
<keyword evidence="15" id="KW-1185">Reference proteome</keyword>
<keyword evidence="8 12" id="KW-0663">Pyridoxal phosphate</keyword>
<keyword evidence="6" id="KW-0028">Amino-acid biosynthesis</keyword>
<comment type="catalytic activity">
    <reaction evidence="10">
        <text>O-phospho-L-homoserine + H2O = L-threonine + phosphate</text>
        <dbReference type="Rhea" id="RHEA:10840"/>
        <dbReference type="ChEBI" id="CHEBI:15377"/>
        <dbReference type="ChEBI" id="CHEBI:43474"/>
        <dbReference type="ChEBI" id="CHEBI:57590"/>
        <dbReference type="ChEBI" id="CHEBI:57926"/>
        <dbReference type="EC" id="4.2.3.1"/>
    </reaction>
</comment>
<dbReference type="CDD" id="cd01563">
    <property type="entry name" value="Thr-synth_1"/>
    <property type="match status" value="1"/>
</dbReference>
<reference evidence="14 15" key="1">
    <citation type="submission" date="2015-11" db="EMBL/GenBank/DDBJ databases">
        <authorList>
            <person name="Varghese N."/>
        </authorList>
    </citation>
    <scope>NUCLEOTIDE SEQUENCE [LARGE SCALE GENOMIC DNA]</scope>
    <source>
        <strain evidence="14 15">JGI-24</strain>
    </source>
</reference>
<dbReference type="Pfam" id="PF00291">
    <property type="entry name" value="PALP"/>
    <property type="match status" value="1"/>
</dbReference>
<comment type="similarity">
    <text evidence="3">Belongs to the threonine synthase family.</text>
</comment>
<feature type="domain" description="Tryptophan synthase beta chain-like PALP" evidence="13">
    <location>
        <begin position="74"/>
        <end position="373"/>
    </location>
</feature>
<dbReference type="InterPro" id="IPR001926">
    <property type="entry name" value="TrpB-like_PALP"/>
</dbReference>
<dbReference type="Proteomes" id="UP000243065">
    <property type="component" value="Unassembled WGS sequence"/>
</dbReference>
<name>A0A656DCC3_KRYT1</name>
<dbReference type="NCBIfam" id="TIGR00260">
    <property type="entry name" value="thrC"/>
    <property type="match status" value="1"/>
</dbReference>
<feature type="modified residue" description="N6-(pyridoxal phosphate)lysine" evidence="12">
    <location>
        <position position="112"/>
    </location>
</feature>
<evidence type="ECO:0000256" key="2">
    <source>
        <dbReference type="ARBA" id="ARBA00004979"/>
    </source>
</evidence>
<dbReference type="EMBL" id="CZVU01000118">
    <property type="protein sequence ID" value="CUT05381.1"/>
    <property type="molecule type" value="Genomic_DNA"/>
</dbReference>
<dbReference type="GO" id="GO:0006565">
    <property type="term" value="P:L-serine catabolic process"/>
    <property type="evidence" value="ECO:0007669"/>
    <property type="project" value="TreeGrafter"/>
</dbReference>
<evidence type="ECO:0000313" key="15">
    <source>
        <dbReference type="Proteomes" id="UP000243065"/>
    </source>
</evidence>
<dbReference type="SUPFAM" id="SSF53686">
    <property type="entry name" value="Tryptophan synthase beta subunit-like PLP-dependent enzymes"/>
    <property type="match status" value="1"/>
</dbReference>
<evidence type="ECO:0000256" key="9">
    <source>
        <dbReference type="ARBA" id="ARBA00023239"/>
    </source>
</evidence>
<comment type="pathway">
    <text evidence="2">Amino-acid biosynthesis; L-threonine biosynthesis; L-threonine from L-aspartate: step 5/5.</text>
</comment>
<protein>
    <recommendedName>
        <fullName evidence="5 11">Threonine synthase</fullName>
        <ecNumber evidence="4 11">4.2.3.1</ecNumber>
    </recommendedName>
</protein>
<evidence type="ECO:0000256" key="5">
    <source>
        <dbReference type="ARBA" id="ARBA00018679"/>
    </source>
</evidence>
<evidence type="ECO:0000256" key="4">
    <source>
        <dbReference type="ARBA" id="ARBA00013028"/>
    </source>
</evidence>
<dbReference type="Gene3D" id="3.40.50.1100">
    <property type="match status" value="2"/>
</dbReference>
<dbReference type="GO" id="GO:0009088">
    <property type="term" value="P:threonine biosynthetic process"/>
    <property type="evidence" value="ECO:0007669"/>
    <property type="project" value="UniProtKB-UniRule"/>
</dbReference>
<dbReference type="PANTHER" id="PTHR48078:SF6">
    <property type="entry name" value="L-THREONINE DEHYDRATASE CATABOLIC TDCB"/>
    <property type="match status" value="1"/>
</dbReference>
<dbReference type="GO" id="GO:0006567">
    <property type="term" value="P:L-threonine catabolic process"/>
    <property type="evidence" value="ECO:0007669"/>
    <property type="project" value="TreeGrafter"/>
</dbReference>
<organism evidence="14 15">
    <name type="scientific">Kryptobacter tengchongensis</name>
    <dbReference type="NCBI Taxonomy" id="1643429"/>
    <lineage>
        <taxon>Bacteria</taxon>
        <taxon>Pseudomonadati</taxon>
        <taxon>Candidatus Kryptoniota</taxon>
        <taxon>Candidatus Kryptobacter</taxon>
    </lineage>
</organism>
<keyword evidence="7" id="KW-0791">Threonine biosynthesis</keyword>
<dbReference type="EC" id="4.2.3.1" evidence="4 11"/>
<dbReference type="UniPathway" id="UPA00050">
    <property type="reaction ID" value="UER00065"/>
</dbReference>
<dbReference type="InterPro" id="IPR050147">
    <property type="entry name" value="Ser/Thr_Dehydratase"/>
</dbReference>
<dbReference type="InterPro" id="IPR004450">
    <property type="entry name" value="Thr_synthase-like"/>
</dbReference>
<dbReference type="GO" id="GO:0030170">
    <property type="term" value="F:pyridoxal phosphate binding"/>
    <property type="evidence" value="ECO:0007669"/>
    <property type="project" value="InterPro"/>
</dbReference>
<evidence type="ECO:0000313" key="14">
    <source>
        <dbReference type="EMBL" id="CUT05381.1"/>
    </source>
</evidence>
<dbReference type="NCBIfam" id="NF006050">
    <property type="entry name" value="PRK08197.1"/>
    <property type="match status" value="1"/>
</dbReference>
<evidence type="ECO:0000256" key="1">
    <source>
        <dbReference type="ARBA" id="ARBA00001933"/>
    </source>
</evidence>
<evidence type="ECO:0000256" key="6">
    <source>
        <dbReference type="ARBA" id="ARBA00022605"/>
    </source>
</evidence>
<dbReference type="InterPro" id="IPR036052">
    <property type="entry name" value="TrpB-like_PALP_sf"/>
</dbReference>
<dbReference type="GO" id="GO:0004794">
    <property type="term" value="F:threonine deaminase activity"/>
    <property type="evidence" value="ECO:0007669"/>
    <property type="project" value="TreeGrafter"/>
</dbReference>
<accession>A0A656DCC3</accession>
<dbReference type="PANTHER" id="PTHR48078">
    <property type="entry name" value="THREONINE DEHYDRATASE, MITOCHONDRIAL-RELATED"/>
    <property type="match status" value="1"/>
</dbReference>
<dbReference type="InterPro" id="IPR000634">
    <property type="entry name" value="Ser/Thr_deHydtase_PyrdxlP-BS"/>
</dbReference>
<dbReference type="PROSITE" id="PS00165">
    <property type="entry name" value="DEHYDRATASE_SER_THR"/>
    <property type="match status" value="1"/>
</dbReference>